<dbReference type="Proteomes" id="UP000595663">
    <property type="component" value="Chromosome"/>
</dbReference>
<dbReference type="KEGG" id="ajp:AMJAP_2111"/>
<proteinExistence type="predicted"/>
<keyword evidence="3" id="KW-1185">Reference proteome</keyword>
<evidence type="ECO:0000313" key="3">
    <source>
        <dbReference type="Proteomes" id="UP000595663"/>
    </source>
</evidence>
<reference evidence="2 3" key="1">
    <citation type="journal article" date="2008" name="Int. J. Syst. Evol. Microbiol.">
        <title>Amphritea japonica sp. nov. and Amphritea balenae sp. nov., isolated from the sediment adjacent to sperm whale carcasses off Kagoshima, Japan.</title>
        <authorList>
            <person name="Miyazaki M."/>
            <person name="Nogi Y."/>
            <person name="Fujiwara Y."/>
            <person name="Kawato M."/>
            <person name="Nagahama T."/>
            <person name="Kubokawa K."/>
            <person name="Horikoshi K."/>
        </authorList>
    </citation>
    <scope>NUCLEOTIDE SEQUENCE [LARGE SCALE GENOMIC DNA]</scope>
    <source>
        <strain evidence="2 3">ATCC BAA-1530</strain>
    </source>
</reference>
<keyword evidence="1" id="KW-1133">Transmembrane helix</keyword>
<gene>
    <name evidence="2" type="ORF">AMJAP_2111</name>
</gene>
<keyword evidence="1" id="KW-0812">Transmembrane</keyword>
<evidence type="ECO:0000256" key="1">
    <source>
        <dbReference type="SAM" id="Phobius"/>
    </source>
</evidence>
<protein>
    <submittedName>
        <fullName evidence="2">Uncharacterized protein</fullName>
    </submittedName>
</protein>
<evidence type="ECO:0000313" key="2">
    <source>
        <dbReference type="EMBL" id="BBB26702.1"/>
    </source>
</evidence>
<accession>A0A7R6STK2</accession>
<dbReference type="RefSeq" id="WP_201356373.1">
    <property type="nucleotide sequence ID" value="NZ_AP014545.1"/>
</dbReference>
<feature type="transmembrane region" description="Helical" evidence="1">
    <location>
        <begin position="58"/>
        <end position="79"/>
    </location>
</feature>
<dbReference type="EMBL" id="AP014545">
    <property type="protein sequence ID" value="BBB26702.1"/>
    <property type="molecule type" value="Genomic_DNA"/>
</dbReference>
<name>A0A7R6STK2_9GAMM</name>
<feature type="transmembrane region" description="Helical" evidence="1">
    <location>
        <begin position="34"/>
        <end position="52"/>
    </location>
</feature>
<keyword evidence="1" id="KW-0472">Membrane</keyword>
<sequence length="90" mass="9724">MPRNKHKRKASVHSKSKTVKSAKLSGLSALNPKIFVLLGLLFVVLGGYLLVFKSHGGAMPGFAMLSILIGVVTAIFASFSIPKKKQIRFV</sequence>
<dbReference type="AlphaFoldDB" id="A0A7R6STK2"/>
<organism evidence="2 3">
    <name type="scientific">Amphritea japonica ATCC BAA-1530</name>
    <dbReference type="NCBI Taxonomy" id="1278309"/>
    <lineage>
        <taxon>Bacteria</taxon>
        <taxon>Pseudomonadati</taxon>
        <taxon>Pseudomonadota</taxon>
        <taxon>Gammaproteobacteria</taxon>
        <taxon>Oceanospirillales</taxon>
        <taxon>Oceanospirillaceae</taxon>
        <taxon>Amphritea</taxon>
    </lineage>
</organism>